<evidence type="ECO:0000313" key="8">
    <source>
        <dbReference type="Proteomes" id="UP001165063"/>
    </source>
</evidence>
<evidence type="ECO:0000256" key="6">
    <source>
        <dbReference type="PIRNR" id="PIRNR029764"/>
    </source>
</evidence>
<dbReference type="PANTHER" id="PTHR37799:SF1">
    <property type="entry name" value="SMALL RIBOSOMAL SUBUNIT PROTEIN MS23"/>
    <property type="match status" value="1"/>
</dbReference>
<reference evidence="7" key="1">
    <citation type="submission" date="2023-04" db="EMBL/GenBank/DDBJ databases">
        <title>Ambrosiozyma monospora NBRC 1965.</title>
        <authorList>
            <person name="Ichikawa N."/>
            <person name="Sato H."/>
            <person name="Tonouchi N."/>
        </authorList>
    </citation>
    <scope>NUCLEOTIDE SEQUENCE</scope>
    <source>
        <strain evidence="7">NBRC 1965</strain>
    </source>
</reference>
<comment type="subunit">
    <text evidence="6">Component of the mitochondrial small ribosomal subunit.</text>
</comment>
<dbReference type="GO" id="GO:0003735">
    <property type="term" value="F:structural constituent of ribosome"/>
    <property type="evidence" value="ECO:0007669"/>
    <property type="project" value="UniProtKB-UniRule"/>
</dbReference>
<keyword evidence="5 6" id="KW-0687">Ribonucleoprotein</keyword>
<dbReference type="PANTHER" id="PTHR37799">
    <property type="entry name" value="37S RIBOSOMAL PROTEIN S25, MITOCHONDRIAL"/>
    <property type="match status" value="1"/>
</dbReference>
<name>A0A9W6Z224_AMBMO</name>
<proteinExistence type="inferred from homology"/>
<gene>
    <name evidence="7" type="ORF">Amon01_000601300</name>
</gene>
<sequence length="271" mass="31246">MNTAKGATEVLKRTSDYLKSGLLSSEPSWYKVLAFHPPKYDFPKSIRPEVLQEIKQQELTQLPNSTTKNGDFFVTRIKPSSFQGDLIRPQKLKFVEDELRDLFYKQHPWELADPKSLIENEHTIDLAKLDWSTMRQYTKILDGESVVQRTLYIAKTSDKSLLEAYEQAKFEYYRLKIVDEAERNVSREESEMLGAVYAKSLIEHGFDQELKVLTKWKKDAAMQTQIMEAKRVASSSSGETDEVEETEEFVIDENFNENSLIDGINGRDAAN</sequence>
<evidence type="ECO:0000256" key="2">
    <source>
        <dbReference type="ARBA" id="ARBA00009864"/>
    </source>
</evidence>
<evidence type="ECO:0000256" key="4">
    <source>
        <dbReference type="ARBA" id="ARBA00023128"/>
    </source>
</evidence>
<keyword evidence="4 6" id="KW-0496">Mitochondrion</keyword>
<comment type="subcellular location">
    <subcellularLocation>
        <location evidence="1 6">Mitochondrion</location>
    </subcellularLocation>
</comment>
<accession>A0A9W6Z224</accession>
<dbReference type="EMBL" id="BSXU01003617">
    <property type="protein sequence ID" value="GMG40244.1"/>
    <property type="molecule type" value="Genomic_DNA"/>
</dbReference>
<dbReference type="Proteomes" id="UP001165063">
    <property type="component" value="Unassembled WGS sequence"/>
</dbReference>
<dbReference type="OrthoDB" id="5542239at2759"/>
<dbReference type="AlphaFoldDB" id="A0A9W6Z224"/>
<comment type="caution">
    <text evidence="7">The sequence shown here is derived from an EMBL/GenBank/DDBJ whole genome shotgun (WGS) entry which is preliminary data.</text>
</comment>
<evidence type="ECO:0000256" key="5">
    <source>
        <dbReference type="ARBA" id="ARBA00023274"/>
    </source>
</evidence>
<protein>
    <recommendedName>
        <fullName evidence="6">37S ribosomal protein S25, mitochondrial</fullName>
    </recommendedName>
</protein>
<organism evidence="7 8">
    <name type="scientific">Ambrosiozyma monospora</name>
    <name type="common">Yeast</name>
    <name type="synonym">Endomycopsis monosporus</name>
    <dbReference type="NCBI Taxonomy" id="43982"/>
    <lineage>
        <taxon>Eukaryota</taxon>
        <taxon>Fungi</taxon>
        <taxon>Dikarya</taxon>
        <taxon>Ascomycota</taxon>
        <taxon>Saccharomycotina</taxon>
        <taxon>Pichiomycetes</taxon>
        <taxon>Pichiales</taxon>
        <taxon>Pichiaceae</taxon>
        <taxon>Ambrosiozyma</taxon>
    </lineage>
</organism>
<dbReference type="InterPro" id="IPR016939">
    <property type="entry name" value="Ribosomal_mS23_fun"/>
</dbReference>
<evidence type="ECO:0000256" key="3">
    <source>
        <dbReference type="ARBA" id="ARBA00022980"/>
    </source>
</evidence>
<keyword evidence="3 6" id="KW-0689">Ribosomal protein</keyword>
<dbReference type="Pfam" id="PF13741">
    <property type="entry name" value="MRP-S25"/>
    <property type="match status" value="1"/>
</dbReference>
<evidence type="ECO:0000313" key="7">
    <source>
        <dbReference type="EMBL" id="GMG40244.1"/>
    </source>
</evidence>
<dbReference type="GO" id="GO:0005763">
    <property type="term" value="C:mitochondrial small ribosomal subunit"/>
    <property type="evidence" value="ECO:0007669"/>
    <property type="project" value="UniProtKB-UniRule"/>
</dbReference>
<evidence type="ECO:0000256" key="1">
    <source>
        <dbReference type="ARBA" id="ARBA00004173"/>
    </source>
</evidence>
<comment type="similarity">
    <text evidence="2">Belongs to the mitochondrion-specific ribosomal protein mS23 family.</text>
</comment>
<dbReference type="PIRSF" id="PIRSF029764">
    <property type="entry name" value="RSM25"/>
    <property type="match status" value="1"/>
</dbReference>
<keyword evidence="8" id="KW-1185">Reference proteome</keyword>